<evidence type="ECO:0000313" key="1">
    <source>
        <dbReference type="Proteomes" id="UP000038045"/>
    </source>
</evidence>
<evidence type="ECO:0000313" key="2">
    <source>
        <dbReference type="WBParaSite" id="PTRK_0001023600.1"/>
    </source>
</evidence>
<name>A0A0N4ZNX3_PARTI</name>
<protein>
    <submittedName>
        <fullName evidence="2">Uncharacterized protein</fullName>
    </submittedName>
</protein>
<reference evidence="2" key="1">
    <citation type="submission" date="2017-02" db="UniProtKB">
        <authorList>
            <consortium name="WormBaseParasite"/>
        </authorList>
    </citation>
    <scope>IDENTIFICATION</scope>
</reference>
<dbReference type="Proteomes" id="UP000038045">
    <property type="component" value="Unplaced"/>
</dbReference>
<dbReference type="WBParaSite" id="PTRK_0001023600.1">
    <property type="protein sequence ID" value="PTRK_0001023600.1"/>
    <property type="gene ID" value="PTRK_0001023600"/>
</dbReference>
<accession>A0A0N4ZNX3</accession>
<organism evidence="1 2">
    <name type="scientific">Parastrongyloides trichosuri</name>
    <name type="common">Possum-specific nematode worm</name>
    <dbReference type="NCBI Taxonomy" id="131310"/>
    <lineage>
        <taxon>Eukaryota</taxon>
        <taxon>Metazoa</taxon>
        <taxon>Ecdysozoa</taxon>
        <taxon>Nematoda</taxon>
        <taxon>Chromadorea</taxon>
        <taxon>Rhabditida</taxon>
        <taxon>Tylenchina</taxon>
        <taxon>Panagrolaimomorpha</taxon>
        <taxon>Strongyloidoidea</taxon>
        <taxon>Strongyloididae</taxon>
        <taxon>Parastrongyloides</taxon>
    </lineage>
</organism>
<sequence length="157" mass="17922">MSSEEDGELLMANVPPFLHPFVSDSNILSHSEELKKQNIGNGLYKYTFSLELQIGIDNSGKIINHSKEQSSKDKEEVLDINCPCKKWNLKNSPRKSKKELSNVIESKNAEERSVPVICYGIKYNKESQLFVPSTHSFCFPRTYTLSKVLDVFFKDSK</sequence>
<dbReference type="AlphaFoldDB" id="A0A0N4ZNX3"/>
<proteinExistence type="predicted"/>
<keyword evidence="1" id="KW-1185">Reference proteome</keyword>